<dbReference type="GO" id="GO:0004553">
    <property type="term" value="F:hydrolase activity, hydrolyzing O-glycosyl compounds"/>
    <property type="evidence" value="ECO:0007669"/>
    <property type="project" value="InterPro"/>
</dbReference>
<gene>
    <name evidence="3" type="ORF">OV079_31750</name>
</gene>
<proteinExistence type="predicted"/>
<comment type="caution">
    <text evidence="3">The sequence shown here is derived from an EMBL/GenBank/DDBJ whole genome shotgun (WGS) entry which is preliminary data.</text>
</comment>
<evidence type="ECO:0000259" key="2">
    <source>
        <dbReference type="Pfam" id="PF11896"/>
    </source>
</evidence>
<sequence>MSPALDDGRHAVKRIIGDELVVEADIFKDGHDRLAAQARWCGPDGVWHATPLRYDYDSDRWFARVPLDRAGTWSFTVEAWTDRFTTWRVELEKKFAAGQAIHSELLEGAVMVDAAARAAVGDDRSLLMRLADDYATPSADRPSGRSRRRTRSCAR</sequence>
<organism evidence="3 4">
    <name type="scientific">Nannocystis pusilla</name>
    <dbReference type="NCBI Taxonomy" id="889268"/>
    <lineage>
        <taxon>Bacteria</taxon>
        <taxon>Pseudomonadati</taxon>
        <taxon>Myxococcota</taxon>
        <taxon>Polyangia</taxon>
        <taxon>Nannocystales</taxon>
        <taxon>Nannocystaceae</taxon>
        <taxon>Nannocystis</taxon>
    </lineage>
</organism>
<feature type="region of interest" description="Disordered" evidence="1">
    <location>
        <begin position="136"/>
        <end position="155"/>
    </location>
</feature>
<evidence type="ECO:0000256" key="1">
    <source>
        <dbReference type="SAM" id="MobiDB-lite"/>
    </source>
</evidence>
<evidence type="ECO:0000313" key="4">
    <source>
        <dbReference type="Proteomes" id="UP001150924"/>
    </source>
</evidence>
<feature type="domain" description="Alpha-1,4-glucan:maltose-1-phosphate maltosyltransferase" evidence="2">
    <location>
        <begin position="2"/>
        <end position="135"/>
    </location>
</feature>
<keyword evidence="4" id="KW-1185">Reference proteome</keyword>
<reference evidence="3" key="1">
    <citation type="submission" date="2022-11" db="EMBL/GenBank/DDBJ databases">
        <title>Minimal conservation of predation-associated metabolite biosynthetic gene clusters underscores biosynthetic potential of Myxococcota including descriptions for ten novel species: Archangium lansinium sp. nov., Myxococcus landrumus sp. nov., Nannocystis bai.</title>
        <authorList>
            <person name="Ahearne A."/>
            <person name="Stevens C."/>
            <person name="Phillips K."/>
        </authorList>
    </citation>
    <scope>NUCLEOTIDE SEQUENCE</scope>
    <source>
        <strain evidence="3">Na p29</strain>
    </source>
</reference>
<protein>
    <submittedName>
        <fullName evidence="3">DUF3416 domain-containing protein</fullName>
    </submittedName>
</protein>
<accession>A0A9X3J0H5</accession>
<dbReference type="AlphaFoldDB" id="A0A9X3J0H5"/>
<dbReference type="InterPro" id="IPR021828">
    <property type="entry name" value="GlgE_dom_N/S"/>
</dbReference>
<dbReference type="InterPro" id="IPR013783">
    <property type="entry name" value="Ig-like_fold"/>
</dbReference>
<feature type="compositionally biased region" description="Basic residues" evidence="1">
    <location>
        <begin position="144"/>
        <end position="155"/>
    </location>
</feature>
<dbReference type="Pfam" id="PF11896">
    <property type="entry name" value="GlgE_dom_N_S"/>
    <property type="match status" value="1"/>
</dbReference>
<dbReference type="Proteomes" id="UP001150924">
    <property type="component" value="Unassembled WGS sequence"/>
</dbReference>
<name>A0A9X3J0H5_9BACT</name>
<evidence type="ECO:0000313" key="3">
    <source>
        <dbReference type="EMBL" id="MCY1010060.1"/>
    </source>
</evidence>
<dbReference type="Gene3D" id="2.60.40.10">
    <property type="entry name" value="Immunoglobulins"/>
    <property type="match status" value="1"/>
</dbReference>
<dbReference type="EMBL" id="JAPNKE010000002">
    <property type="protein sequence ID" value="MCY1010060.1"/>
    <property type="molecule type" value="Genomic_DNA"/>
</dbReference>